<dbReference type="Proteomes" id="UP000179164">
    <property type="component" value="Unassembled WGS sequence"/>
</dbReference>
<dbReference type="CDD" id="cd19067">
    <property type="entry name" value="PfuEndoQ-like"/>
    <property type="match status" value="1"/>
</dbReference>
<gene>
    <name evidence="1" type="ORF">A2898_03370</name>
</gene>
<name>A0A1G2B2B8_9BACT</name>
<evidence type="ECO:0000313" key="2">
    <source>
        <dbReference type="Proteomes" id="UP000179164"/>
    </source>
</evidence>
<proteinExistence type="predicted"/>
<dbReference type="GO" id="GO:0004386">
    <property type="term" value="F:helicase activity"/>
    <property type="evidence" value="ECO:0007669"/>
    <property type="project" value="UniProtKB-KW"/>
</dbReference>
<keyword evidence="1" id="KW-0547">Nucleotide-binding</keyword>
<dbReference type="SUPFAM" id="SSF89550">
    <property type="entry name" value="PHP domain-like"/>
    <property type="match status" value="1"/>
</dbReference>
<dbReference type="InterPro" id="IPR016195">
    <property type="entry name" value="Pol/histidinol_Pase-like"/>
</dbReference>
<protein>
    <submittedName>
        <fullName evidence="1">DNA helicase UvrD</fullName>
    </submittedName>
</protein>
<dbReference type="Pfam" id="PF13263">
    <property type="entry name" value="PHP_C"/>
    <property type="match status" value="1"/>
</dbReference>
<keyword evidence="1" id="KW-0378">Hydrolase</keyword>
<reference evidence="1 2" key="1">
    <citation type="journal article" date="2016" name="Nat. Commun.">
        <title>Thousands of microbial genomes shed light on interconnected biogeochemical processes in an aquifer system.</title>
        <authorList>
            <person name="Anantharaman K."/>
            <person name="Brown C.T."/>
            <person name="Hug L.A."/>
            <person name="Sharon I."/>
            <person name="Castelle C.J."/>
            <person name="Probst A.J."/>
            <person name="Thomas B.C."/>
            <person name="Singh A."/>
            <person name="Wilkins M.J."/>
            <person name="Karaoz U."/>
            <person name="Brodie E.L."/>
            <person name="Williams K.H."/>
            <person name="Hubbard S.S."/>
            <person name="Banfield J.F."/>
        </authorList>
    </citation>
    <scope>NUCLEOTIDE SEQUENCE [LARGE SCALE GENOMIC DNA]</scope>
</reference>
<keyword evidence="1" id="KW-0347">Helicase</keyword>
<organism evidence="1 2">
    <name type="scientific">Candidatus Kerfeldbacteria bacterium RIFCSPLOWO2_01_FULL_48_11</name>
    <dbReference type="NCBI Taxonomy" id="1798543"/>
    <lineage>
        <taxon>Bacteria</taxon>
        <taxon>Candidatus Kerfeldiibacteriota</taxon>
    </lineage>
</organism>
<dbReference type="STRING" id="1798543.A2898_03370"/>
<dbReference type="EMBL" id="MHKE01000014">
    <property type="protein sequence ID" value="OGY83304.1"/>
    <property type="molecule type" value="Genomic_DNA"/>
</dbReference>
<dbReference type="AlphaFoldDB" id="A0A1G2B2B8"/>
<evidence type="ECO:0000313" key="1">
    <source>
        <dbReference type="EMBL" id="OGY83304.1"/>
    </source>
</evidence>
<sequence length="382" mass="42672">MRVICDLELHSRFARAVSKDMNIETLKAWGIKKGIDIIGTGDFTHPVWFSELKSQLEEAEPGLYKRKGSSSPIRFFLSAEISCIYTQGGRGRRVHILLYAPSLAAVEKINAQLGWQGNLKSDGRPIIGISCKELAKIALNASPECLVIPAHVWTPWFGLLGSMSGFDSLQECFEELTPHIFAVETGLSSDPPMNWRITELDNRSIVSFSDAHSPANIGREATVFELKEKTYQAIAEAIRQKNADNKIDFTIEFYPEEGMYHWDGHRNCEVRLSPAETKKYNGICPVCGKKVTVGVMNRVDALATRPEGYDQLVINGKNEFNILLNVPVNELKNMTQAMVAEGVQRVREGKLQITPGYDGTYGIIKVFSDEEREKPLGQSSLF</sequence>
<dbReference type="Gene3D" id="3.20.20.140">
    <property type="entry name" value="Metal-dependent hydrolases"/>
    <property type="match status" value="1"/>
</dbReference>
<comment type="caution">
    <text evidence="1">The sequence shown here is derived from an EMBL/GenBank/DDBJ whole genome shotgun (WGS) entry which is preliminary data.</text>
</comment>
<dbReference type="PANTHER" id="PTHR40084:SF1">
    <property type="entry name" value="PHOSPHOTRANSFERASE"/>
    <property type="match status" value="1"/>
</dbReference>
<accession>A0A1G2B2B8</accession>
<keyword evidence="1" id="KW-0067">ATP-binding</keyword>
<dbReference type="PANTHER" id="PTHR40084">
    <property type="entry name" value="PHOSPHOHYDROLASE, PHP FAMILY"/>
    <property type="match status" value="1"/>
</dbReference>